<evidence type="ECO:0000256" key="2">
    <source>
        <dbReference type="ARBA" id="ARBA00022723"/>
    </source>
</evidence>
<dbReference type="EC" id="3.4.-.-" evidence="9"/>
<evidence type="ECO:0000256" key="8">
    <source>
        <dbReference type="SAM" id="SignalP"/>
    </source>
</evidence>
<dbReference type="RefSeq" id="WP_257083836.1">
    <property type="nucleotide sequence ID" value="NZ_CP102096.1"/>
</dbReference>
<dbReference type="SUPFAM" id="SSF55166">
    <property type="entry name" value="Hedgehog/DD-peptidase"/>
    <property type="match status" value="1"/>
</dbReference>
<organism evidence="9 10">
    <name type="scientific">Vibrio japonicus</name>
    <dbReference type="NCBI Taxonomy" id="1824638"/>
    <lineage>
        <taxon>Bacteria</taxon>
        <taxon>Pseudomonadati</taxon>
        <taxon>Pseudomonadota</taxon>
        <taxon>Gammaproteobacteria</taxon>
        <taxon>Vibrionales</taxon>
        <taxon>Vibrionaceae</taxon>
        <taxon>Vibrio</taxon>
    </lineage>
</organism>
<keyword evidence="2" id="KW-0479">Metal-binding</keyword>
<evidence type="ECO:0000256" key="3">
    <source>
        <dbReference type="ARBA" id="ARBA00022729"/>
    </source>
</evidence>
<keyword evidence="10" id="KW-1185">Reference proteome</keyword>
<keyword evidence="5 9" id="KW-0378">Hydrolase</keyword>
<dbReference type="InterPro" id="IPR009045">
    <property type="entry name" value="Zn_M74/Hedgehog-like"/>
</dbReference>
<dbReference type="Proteomes" id="UP001058602">
    <property type="component" value="Chromosome 1"/>
</dbReference>
<reference evidence="9" key="1">
    <citation type="submission" date="2022-07" db="EMBL/GenBank/DDBJ databases">
        <title>Complete genome of Vibrio japonicus strain JCM 31412T and phylogenomic assessment of the Nereis clade of the genus Vibrio.</title>
        <authorList>
            <person name="Shlafstein M.D."/>
            <person name="Emsley S.A."/>
            <person name="Ushijima B."/>
            <person name="Videau P."/>
            <person name="Saw J.H."/>
        </authorList>
    </citation>
    <scope>NUCLEOTIDE SEQUENCE</scope>
    <source>
        <strain evidence="9">JCM 31412</strain>
    </source>
</reference>
<dbReference type="Pfam" id="PF03411">
    <property type="entry name" value="Peptidase_M74"/>
    <property type="match status" value="1"/>
</dbReference>
<dbReference type="PIRSF" id="PIRSF018455">
    <property type="entry name" value="MepA"/>
    <property type="match status" value="1"/>
</dbReference>
<protein>
    <submittedName>
        <fullName evidence="9">Penicillin-insensitive murein endopeptidase</fullName>
        <ecNumber evidence="9">3.4.-.-</ecNumber>
    </submittedName>
</protein>
<evidence type="ECO:0000313" key="9">
    <source>
        <dbReference type="EMBL" id="UUM30046.1"/>
    </source>
</evidence>
<accession>A0ABY5LDX5</accession>
<keyword evidence="1" id="KW-0645">Protease</keyword>
<sequence>MRKIIRKPARYISLLTLALSSSIVHASPWETKTSPSAHDPKAIGGYANGCLAGAASLPLQGKGYQVLRSDRLRYYGHPQTVSFIQRLSDLASDNLDTTLLIGDMSLPQGGRFSKGHKSHQTGLDIDIWLRLADKRLSAHQLLHPKPLSVVNIKQYKLLKKNWDLRHFELIKLAATDNDVARIFVHPVIKNKLCITESAGDREWLRKVRPWWGHHSHMHVRLKCPAGSEGCIEQAPPPEGDGCGAELQSWEPKPVTQVATKKSENKPVKTVKKKIIMPELCQQLINQS</sequence>
<feature type="chain" id="PRO_5046997697" evidence="8">
    <location>
        <begin position="27"/>
        <end position="287"/>
    </location>
</feature>
<dbReference type="NCBIfam" id="NF006947">
    <property type="entry name" value="PRK09429.1"/>
    <property type="match status" value="1"/>
</dbReference>
<keyword evidence="3 8" id="KW-0732">Signal</keyword>
<keyword evidence="6" id="KW-0862">Zinc</keyword>
<feature type="signal peptide" evidence="8">
    <location>
        <begin position="1"/>
        <end position="26"/>
    </location>
</feature>
<keyword evidence="4" id="KW-0574">Periplasm</keyword>
<proteinExistence type="predicted"/>
<dbReference type="EMBL" id="CP102096">
    <property type="protein sequence ID" value="UUM30046.1"/>
    <property type="molecule type" value="Genomic_DNA"/>
</dbReference>
<name>A0ABY5LDX5_9VIBR</name>
<keyword evidence="7" id="KW-0482">Metalloprotease</keyword>
<evidence type="ECO:0000256" key="4">
    <source>
        <dbReference type="ARBA" id="ARBA00022764"/>
    </source>
</evidence>
<dbReference type="InterPro" id="IPR005073">
    <property type="entry name" value="Peptidase_M74"/>
</dbReference>
<dbReference type="Gene3D" id="3.30.1380.10">
    <property type="match status" value="1"/>
</dbReference>
<evidence type="ECO:0000256" key="7">
    <source>
        <dbReference type="ARBA" id="ARBA00023049"/>
    </source>
</evidence>
<evidence type="ECO:0000256" key="6">
    <source>
        <dbReference type="ARBA" id="ARBA00022833"/>
    </source>
</evidence>
<evidence type="ECO:0000256" key="5">
    <source>
        <dbReference type="ARBA" id="ARBA00022801"/>
    </source>
</evidence>
<gene>
    <name evidence="9" type="primary">mepA</name>
    <name evidence="9" type="ORF">NP165_10045</name>
</gene>
<dbReference type="GO" id="GO:0016787">
    <property type="term" value="F:hydrolase activity"/>
    <property type="evidence" value="ECO:0007669"/>
    <property type="project" value="UniProtKB-KW"/>
</dbReference>
<evidence type="ECO:0000313" key="10">
    <source>
        <dbReference type="Proteomes" id="UP001058602"/>
    </source>
</evidence>
<evidence type="ECO:0000256" key="1">
    <source>
        <dbReference type="ARBA" id="ARBA00022670"/>
    </source>
</evidence>